<dbReference type="Pfam" id="PF00069">
    <property type="entry name" value="Pkinase"/>
    <property type="match status" value="1"/>
</dbReference>
<dbReference type="InterPro" id="IPR008271">
    <property type="entry name" value="Ser/Thr_kinase_AS"/>
</dbReference>
<name>A0A225DVZ4_9BACT</name>
<proteinExistence type="predicted"/>
<evidence type="ECO:0000256" key="3">
    <source>
        <dbReference type="ARBA" id="ARBA00022777"/>
    </source>
</evidence>
<keyword evidence="2" id="KW-0547">Nucleotide-binding</keyword>
<dbReference type="PANTHER" id="PTHR43289:SF6">
    <property type="entry name" value="SERINE_THREONINE-PROTEIN KINASE NEKL-3"/>
    <property type="match status" value="1"/>
</dbReference>
<dbReference type="AlphaFoldDB" id="A0A225DVZ4"/>
<accession>A0A225DVZ4</accession>
<dbReference type="GO" id="GO:0005524">
    <property type="term" value="F:ATP binding"/>
    <property type="evidence" value="ECO:0007669"/>
    <property type="project" value="UniProtKB-KW"/>
</dbReference>
<evidence type="ECO:0000256" key="4">
    <source>
        <dbReference type="ARBA" id="ARBA00022840"/>
    </source>
</evidence>
<protein>
    <submittedName>
        <fullName evidence="7">Serine/threonine protein kinase PrkC, regulator of stationary phase</fullName>
    </submittedName>
</protein>
<evidence type="ECO:0000313" key="7">
    <source>
        <dbReference type="EMBL" id="OWK45552.1"/>
    </source>
</evidence>
<dbReference type="InterPro" id="IPR000719">
    <property type="entry name" value="Prot_kinase_dom"/>
</dbReference>
<reference evidence="8" key="1">
    <citation type="submission" date="2017-06" db="EMBL/GenBank/DDBJ databases">
        <title>Genome analysis of Fimbriiglobus ruber SP5, the first member of the order Planctomycetales with confirmed chitinolytic capability.</title>
        <authorList>
            <person name="Ravin N.V."/>
            <person name="Rakitin A.L."/>
            <person name="Ivanova A.A."/>
            <person name="Beletsky A.V."/>
            <person name="Kulichevskaya I.S."/>
            <person name="Mardanov A.V."/>
            <person name="Dedysh S.N."/>
        </authorList>
    </citation>
    <scope>NUCLEOTIDE SEQUENCE [LARGE SCALE GENOMIC DNA]</scope>
    <source>
        <strain evidence="8">SP5</strain>
    </source>
</reference>
<feature type="compositionally biased region" description="Basic and acidic residues" evidence="5">
    <location>
        <begin position="435"/>
        <end position="444"/>
    </location>
</feature>
<evidence type="ECO:0000313" key="8">
    <source>
        <dbReference type="Proteomes" id="UP000214646"/>
    </source>
</evidence>
<evidence type="ECO:0000256" key="5">
    <source>
        <dbReference type="SAM" id="MobiDB-lite"/>
    </source>
</evidence>
<keyword evidence="1" id="KW-0808">Transferase</keyword>
<keyword evidence="7" id="KW-0723">Serine/threonine-protein kinase</keyword>
<dbReference type="EMBL" id="NIDE01000002">
    <property type="protein sequence ID" value="OWK45552.1"/>
    <property type="molecule type" value="Genomic_DNA"/>
</dbReference>
<dbReference type="SMART" id="SM00220">
    <property type="entry name" value="S_TKc"/>
    <property type="match status" value="1"/>
</dbReference>
<dbReference type="PANTHER" id="PTHR43289">
    <property type="entry name" value="MITOGEN-ACTIVATED PROTEIN KINASE KINASE KINASE 20-RELATED"/>
    <property type="match status" value="1"/>
</dbReference>
<dbReference type="CDD" id="cd14014">
    <property type="entry name" value="STKc_PknB_like"/>
    <property type="match status" value="1"/>
</dbReference>
<gene>
    <name evidence="7" type="ORF">FRUB_01883</name>
</gene>
<dbReference type="GO" id="GO:0004674">
    <property type="term" value="F:protein serine/threonine kinase activity"/>
    <property type="evidence" value="ECO:0007669"/>
    <property type="project" value="UniProtKB-KW"/>
</dbReference>
<evidence type="ECO:0000256" key="2">
    <source>
        <dbReference type="ARBA" id="ARBA00022741"/>
    </source>
</evidence>
<dbReference type="Proteomes" id="UP000214646">
    <property type="component" value="Unassembled WGS sequence"/>
</dbReference>
<evidence type="ECO:0000259" key="6">
    <source>
        <dbReference type="PROSITE" id="PS50011"/>
    </source>
</evidence>
<sequence>MCAQSRLSFVEEVMSDSNPLPPSSPSDAARIHELAELFDADWQPEEWARMIALINRAPPHLVPAVALEFVVIDIQRRRSRQLTLPELGSYLALFPSVAPDPSWREKLEKAYENQSVPSAMLAMVPEKIGKYPVNSLLATGAEAQVYLCYHPVWQQHVAVKWMLAKAAGWSDYRELFDRQGKLLKELEHEHIVRVYDQGEWEGRPFLVTEHIKGRTLDEYYQDVRPDFAQVVSIIVAVSAALGHAHRRGVYHQDVKPSNILIDERGQVKLIDFGLAWFRPAWSGGSDPLGRPAGTLGYLSPEQVRGEAVTARTDIFALGGVLFFLLTGTAPYPERDPGVALSRAQAVNWDQSLVDKPGIPPRLRRVCKTAMAVDPYKRYHSAEDMATAAQAAVNRPPWYRSARRIALALLLFFVLSCTAAGGRVLSNRWFPPSPEVVKETGESLEPRPGPTDSPSVQYTGSVDVLIERPVNEVFSMLRLNKAGALPLRQADRFRIEGKVNFPAYLYVVWVDPSHDVTPVYPWNPKVGWGSRPAKEHPEKWVHLPSTAGIGYTAPLAKPGMATMVMFARQTPLDVSDDVVKGWFGGLPDLPLPPGGDEAAVWFDNFVEVRDPRDTSRRRTFGEVELNDPFARWQGQLQKALGDKVSFQTAVSLARTGRK</sequence>
<dbReference type="Gene3D" id="1.10.510.10">
    <property type="entry name" value="Transferase(Phosphotransferase) domain 1"/>
    <property type="match status" value="1"/>
</dbReference>
<dbReference type="InterPro" id="IPR011009">
    <property type="entry name" value="Kinase-like_dom_sf"/>
</dbReference>
<feature type="region of interest" description="Disordered" evidence="5">
    <location>
        <begin position="435"/>
        <end position="455"/>
    </location>
</feature>
<dbReference type="Gene3D" id="3.30.200.20">
    <property type="entry name" value="Phosphorylase Kinase, domain 1"/>
    <property type="match status" value="1"/>
</dbReference>
<dbReference type="SUPFAM" id="SSF56112">
    <property type="entry name" value="Protein kinase-like (PK-like)"/>
    <property type="match status" value="1"/>
</dbReference>
<evidence type="ECO:0000256" key="1">
    <source>
        <dbReference type="ARBA" id="ARBA00022679"/>
    </source>
</evidence>
<keyword evidence="3 7" id="KW-0418">Kinase</keyword>
<feature type="domain" description="Protein kinase" evidence="6">
    <location>
        <begin position="131"/>
        <end position="398"/>
    </location>
</feature>
<keyword evidence="4" id="KW-0067">ATP-binding</keyword>
<comment type="caution">
    <text evidence="7">The sequence shown here is derived from an EMBL/GenBank/DDBJ whole genome shotgun (WGS) entry which is preliminary data.</text>
</comment>
<keyword evidence="8" id="KW-1185">Reference proteome</keyword>
<organism evidence="7 8">
    <name type="scientific">Fimbriiglobus ruber</name>
    <dbReference type="NCBI Taxonomy" id="1908690"/>
    <lineage>
        <taxon>Bacteria</taxon>
        <taxon>Pseudomonadati</taxon>
        <taxon>Planctomycetota</taxon>
        <taxon>Planctomycetia</taxon>
        <taxon>Gemmatales</taxon>
        <taxon>Gemmataceae</taxon>
        <taxon>Fimbriiglobus</taxon>
    </lineage>
</organism>
<dbReference type="PROSITE" id="PS00108">
    <property type="entry name" value="PROTEIN_KINASE_ST"/>
    <property type="match status" value="1"/>
</dbReference>
<dbReference type="PROSITE" id="PS50011">
    <property type="entry name" value="PROTEIN_KINASE_DOM"/>
    <property type="match status" value="1"/>
</dbReference>